<keyword evidence="2" id="KW-1185">Reference proteome</keyword>
<dbReference type="AlphaFoldDB" id="A0A835CJ72"/>
<comment type="caution">
    <text evidence="1">The sequence shown here is derived from an EMBL/GenBank/DDBJ whole genome shotgun (WGS) entry which is preliminary data.</text>
</comment>
<reference evidence="1" key="1">
    <citation type="submission" date="2020-09" db="EMBL/GenBank/DDBJ databases">
        <title>Genome-Enabled Discovery of Anthraquinone Biosynthesis in Senna tora.</title>
        <authorList>
            <person name="Kang S.-H."/>
            <person name="Pandey R.P."/>
            <person name="Lee C.-M."/>
            <person name="Sim J.-S."/>
            <person name="Jeong J.-T."/>
            <person name="Choi B.-S."/>
            <person name="Jung M."/>
            <person name="Ginzburg D."/>
            <person name="Zhao K."/>
            <person name="Won S.Y."/>
            <person name="Oh T.-J."/>
            <person name="Yu Y."/>
            <person name="Kim N.-H."/>
            <person name="Lee O.R."/>
            <person name="Lee T.-H."/>
            <person name="Bashyal P."/>
            <person name="Kim T.-S."/>
            <person name="Lee W.-H."/>
            <person name="Kawkins C."/>
            <person name="Kim C.-K."/>
            <person name="Kim J.S."/>
            <person name="Ahn B.O."/>
            <person name="Rhee S.Y."/>
            <person name="Sohng J.K."/>
        </authorList>
    </citation>
    <scope>NUCLEOTIDE SEQUENCE</scope>
    <source>
        <tissue evidence="1">Leaf</tissue>
    </source>
</reference>
<proteinExistence type="predicted"/>
<evidence type="ECO:0000313" key="1">
    <source>
        <dbReference type="EMBL" id="KAF7841980.1"/>
    </source>
</evidence>
<gene>
    <name evidence="1" type="ORF">G2W53_004278</name>
</gene>
<sequence length="592" mass="65393">MLNMALVKFGNTRIADELSPCIIIRCIITSIKLLEIFIGSLFDSFLILYPLTSLNLNAINSCLITLIINHSVEVLGIPVAFEKPELFCSLNPLDFLTIDVSFLNLGTQVTKVLFVPKGEISQFPSFEGVGATLLQSGSVRLPPKNQGNAGANLYWQNSCPNVPTPGPVLDGLRLSYTFAGFTFSRLALVPLSSSISSIRISFLFFGFGAFRVKTLILVCRVFTLTSCDFQLLSCLLGGRKVKVPPVMLSIIPPSRGTLRLALAALDSPISKVLSLGKFDPYLLNFVLHSSLSLAMLAPEVIQLGLFVGTGTQAKYLTLEQGEDKCFPALQYPLFPLELDDPYFYESPLEPKDQNRNIPGQHDVAYTDNHSCKLGQSWSHMHCHSDLGPISFEHPKTCQPVLYFYTIMREVSYASASSAKPEYTFIFALDPEVITCIRNVGAQSISRASPISEPIFSAMSGVWYSNGRFQSCTHTATSVTRSQSGIFPRSFCLIGQTLASGKVQGQRQAEALVEGSFGKLESLAFPPYPHLHLRKENFTTKKACGSYGEHKDRYFSLESLIGQLLSLQMEWEGGRKMKLLYEAGMHKRWPLIG</sequence>
<evidence type="ECO:0000313" key="2">
    <source>
        <dbReference type="Proteomes" id="UP000634136"/>
    </source>
</evidence>
<protein>
    <submittedName>
        <fullName evidence="1">Uncharacterized protein</fullName>
    </submittedName>
</protein>
<name>A0A835CJ72_9FABA</name>
<dbReference type="EMBL" id="JAAIUW010000002">
    <property type="protein sequence ID" value="KAF7841980.1"/>
    <property type="molecule type" value="Genomic_DNA"/>
</dbReference>
<organism evidence="1 2">
    <name type="scientific">Senna tora</name>
    <dbReference type="NCBI Taxonomy" id="362788"/>
    <lineage>
        <taxon>Eukaryota</taxon>
        <taxon>Viridiplantae</taxon>
        <taxon>Streptophyta</taxon>
        <taxon>Embryophyta</taxon>
        <taxon>Tracheophyta</taxon>
        <taxon>Spermatophyta</taxon>
        <taxon>Magnoliopsida</taxon>
        <taxon>eudicotyledons</taxon>
        <taxon>Gunneridae</taxon>
        <taxon>Pentapetalae</taxon>
        <taxon>rosids</taxon>
        <taxon>fabids</taxon>
        <taxon>Fabales</taxon>
        <taxon>Fabaceae</taxon>
        <taxon>Caesalpinioideae</taxon>
        <taxon>Cassia clade</taxon>
        <taxon>Senna</taxon>
    </lineage>
</organism>
<accession>A0A835CJ72</accession>
<dbReference type="Proteomes" id="UP000634136">
    <property type="component" value="Unassembled WGS sequence"/>
</dbReference>